<comment type="subcellular location">
    <subcellularLocation>
        <location evidence="1">Nucleus</location>
    </subcellularLocation>
</comment>
<evidence type="ECO:0000313" key="5">
    <source>
        <dbReference type="Proteomes" id="UP000485058"/>
    </source>
</evidence>
<dbReference type="GO" id="GO:0005634">
    <property type="term" value="C:nucleus"/>
    <property type="evidence" value="ECO:0007669"/>
    <property type="project" value="UniProtKB-SubCell"/>
</dbReference>
<keyword evidence="5" id="KW-1185">Reference proteome</keyword>
<gene>
    <name evidence="4" type="ORF">HaLaN_19798</name>
</gene>
<name>A0A699ZUF3_HAELA</name>
<dbReference type="Proteomes" id="UP000485058">
    <property type="component" value="Unassembled WGS sequence"/>
</dbReference>
<reference evidence="4 5" key="1">
    <citation type="submission" date="2020-02" db="EMBL/GenBank/DDBJ databases">
        <title>Draft genome sequence of Haematococcus lacustris strain NIES-144.</title>
        <authorList>
            <person name="Morimoto D."/>
            <person name="Nakagawa S."/>
            <person name="Yoshida T."/>
            <person name="Sawayama S."/>
        </authorList>
    </citation>
    <scope>NUCLEOTIDE SEQUENCE [LARGE SCALE GENOMIC DNA]</scope>
    <source>
        <strain evidence="4 5">NIES-144</strain>
    </source>
</reference>
<dbReference type="InterPro" id="IPR036955">
    <property type="entry name" value="AP2/ERF_dom_sf"/>
</dbReference>
<dbReference type="SUPFAM" id="SSF54171">
    <property type="entry name" value="DNA-binding domain"/>
    <property type="match status" value="1"/>
</dbReference>
<dbReference type="InterPro" id="IPR016177">
    <property type="entry name" value="DNA-bd_dom_sf"/>
</dbReference>
<dbReference type="Gene3D" id="3.30.730.10">
    <property type="entry name" value="AP2/ERF domain"/>
    <property type="match status" value="1"/>
</dbReference>
<keyword evidence="2" id="KW-0805">Transcription regulation</keyword>
<protein>
    <submittedName>
        <fullName evidence="4">AP2/ERF domain-containing protein</fullName>
    </submittedName>
</protein>
<keyword evidence="3" id="KW-0804">Transcription</keyword>
<dbReference type="EMBL" id="BLLF01002020">
    <property type="protein sequence ID" value="GFH22346.1"/>
    <property type="molecule type" value="Genomic_DNA"/>
</dbReference>
<evidence type="ECO:0000313" key="4">
    <source>
        <dbReference type="EMBL" id="GFH22346.1"/>
    </source>
</evidence>
<dbReference type="AlphaFoldDB" id="A0A699ZUF3"/>
<sequence>MGRIYYTNCYSTPEEAARAVDRYIYKIKGPDAPTNFPLDAAQRAELDGLSLDDVEAQFRKLGARPGLARATC</sequence>
<comment type="caution">
    <text evidence="4">The sequence shown here is derived from an EMBL/GenBank/DDBJ whole genome shotgun (WGS) entry which is preliminary data.</text>
</comment>
<feature type="non-terminal residue" evidence="4">
    <location>
        <position position="1"/>
    </location>
</feature>
<evidence type="ECO:0000256" key="2">
    <source>
        <dbReference type="ARBA" id="ARBA00023015"/>
    </source>
</evidence>
<organism evidence="4 5">
    <name type="scientific">Haematococcus lacustris</name>
    <name type="common">Green alga</name>
    <name type="synonym">Haematococcus pluvialis</name>
    <dbReference type="NCBI Taxonomy" id="44745"/>
    <lineage>
        <taxon>Eukaryota</taxon>
        <taxon>Viridiplantae</taxon>
        <taxon>Chlorophyta</taxon>
        <taxon>core chlorophytes</taxon>
        <taxon>Chlorophyceae</taxon>
        <taxon>CS clade</taxon>
        <taxon>Chlamydomonadales</taxon>
        <taxon>Haematococcaceae</taxon>
        <taxon>Haematococcus</taxon>
    </lineage>
</organism>
<accession>A0A699ZUF3</accession>
<evidence type="ECO:0000256" key="1">
    <source>
        <dbReference type="ARBA" id="ARBA00004123"/>
    </source>
</evidence>
<evidence type="ECO:0000256" key="3">
    <source>
        <dbReference type="ARBA" id="ARBA00023163"/>
    </source>
</evidence>
<dbReference type="GO" id="GO:0003677">
    <property type="term" value="F:DNA binding"/>
    <property type="evidence" value="ECO:0007669"/>
    <property type="project" value="InterPro"/>
</dbReference>
<proteinExistence type="predicted"/>
<dbReference type="GO" id="GO:0003700">
    <property type="term" value="F:DNA-binding transcription factor activity"/>
    <property type="evidence" value="ECO:0007669"/>
    <property type="project" value="InterPro"/>
</dbReference>